<dbReference type="InterPro" id="IPR016169">
    <property type="entry name" value="FAD-bd_PCMH_sub2"/>
</dbReference>
<dbReference type="Pfam" id="PF01565">
    <property type="entry name" value="FAD_binding_4"/>
    <property type="match status" value="1"/>
</dbReference>
<sequence>MSPILTTLLPLFPPEQLLLPTHPAYAHLTNDYASSLESDFHPACIFRPRNKFDVARFIRAVKPFTDRNEIMFAVRGHGRQSTPGCANISNGVMVDLREVVGIKVRRAAGGGGGGGVVRIGAGERWGDVYNVLAAKGLAVTGSLSEDCGISILSSREGFVCDNVLNFQVVLASGEIVNANANENPDLWMALRGGGNNFGIVTRYDMRTFRQGPIFGGSVSYHHCDLDEQLDLLVKALRNGHATIDTHIRMTMTYQKKWGGYLCTNQVYYTQAVPGPLVLRQFTTMKCEVTSRRTMSMMTMWEAARMRNSDVEEGQTRCAYMNTTVKSDFETLRTAWRVFRGALRGEEEDTEGLLYSLTFLPYPRSMLEKSQKLGGNSLGLHPTSGPLVSVVLATHWRNVEDDEMVLGLMKEVLGRIEDEAARRGTGERFKLMNYSFDFQDPVASYGLQSQLRLLEVSRKYDPSGMFQRAVPGGFKLRGSWGRW</sequence>
<comment type="similarity">
    <text evidence="1">Belongs to the oxygen-dependent FAD-linked oxidoreductase family.</text>
</comment>
<dbReference type="STRING" id="1448318.A0A319E0T0"/>
<keyword evidence="7" id="KW-1185">Reference proteome</keyword>
<proteinExistence type="inferred from homology"/>
<dbReference type="Proteomes" id="UP000248423">
    <property type="component" value="Unassembled WGS sequence"/>
</dbReference>
<organism evidence="6 7">
    <name type="scientific">Aspergillus sclerotiicarbonarius (strain CBS 121057 / IBT 28362)</name>
    <dbReference type="NCBI Taxonomy" id="1448318"/>
    <lineage>
        <taxon>Eukaryota</taxon>
        <taxon>Fungi</taxon>
        <taxon>Dikarya</taxon>
        <taxon>Ascomycota</taxon>
        <taxon>Pezizomycotina</taxon>
        <taxon>Eurotiomycetes</taxon>
        <taxon>Eurotiomycetidae</taxon>
        <taxon>Eurotiales</taxon>
        <taxon>Aspergillaceae</taxon>
        <taxon>Aspergillus</taxon>
        <taxon>Aspergillus subgen. Circumdati</taxon>
    </lineage>
</organism>
<dbReference type="SUPFAM" id="SSF56176">
    <property type="entry name" value="FAD-binding/transporter-associated domain-like"/>
    <property type="match status" value="1"/>
</dbReference>
<reference evidence="6 7" key="1">
    <citation type="submission" date="2018-02" db="EMBL/GenBank/DDBJ databases">
        <title>The genomes of Aspergillus section Nigri reveals drivers in fungal speciation.</title>
        <authorList>
            <consortium name="DOE Joint Genome Institute"/>
            <person name="Vesth T.C."/>
            <person name="Nybo J."/>
            <person name="Theobald S."/>
            <person name="Brandl J."/>
            <person name="Frisvad J.C."/>
            <person name="Nielsen K.F."/>
            <person name="Lyhne E.K."/>
            <person name="Kogle M.E."/>
            <person name="Kuo A."/>
            <person name="Riley R."/>
            <person name="Clum A."/>
            <person name="Nolan M."/>
            <person name="Lipzen A."/>
            <person name="Salamov A."/>
            <person name="Henrissat B."/>
            <person name="Wiebenga A."/>
            <person name="De vries R.P."/>
            <person name="Grigoriev I.V."/>
            <person name="Mortensen U.H."/>
            <person name="Andersen M.R."/>
            <person name="Baker S.E."/>
        </authorList>
    </citation>
    <scope>NUCLEOTIDE SEQUENCE [LARGE SCALE GENOMIC DNA]</scope>
    <source>
        <strain evidence="6 7">CBS 121057</strain>
    </source>
</reference>
<accession>A0A319E0T0</accession>
<evidence type="ECO:0000256" key="1">
    <source>
        <dbReference type="ARBA" id="ARBA00005466"/>
    </source>
</evidence>
<name>A0A319E0T0_ASPSB</name>
<dbReference type="PANTHER" id="PTHR42973">
    <property type="entry name" value="BINDING OXIDOREDUCTASE, PUTATIVE (AFU_ORTHOLOGUE AFUA_1G17690)-RELATED"/>
    <property type="match status" value="1"/>
</dbReference>
<evidence type="ECO:0000256" key="3">
    <source>
        <dbReference type="ARBA" id="ARBA00022827"/>
    </source>
</evidence>
<evidence type="ECO:0000256" key="4">
    <source>
        <dbReference type="ARBA" id="ARBA00023002"/>
    </source>
</evidence>
<dbReference type="AlphaFoldDB" id="A0A319E0T0"/>
<evidence type="ECO:0000256" key="2">
    <source>
        <dbReference type="ARBA" id="ARBA00022630"/>
    </source>
</evidence>
<protein>
    <submittedName>
        <fullName evidence="6">FAD-binding domain-containing protein</fullName>
    </submittedName>
</protein>
<dbReference type="OrthoDB" id="2151789at2759"/>
<dbReference type="PROSITE" id="PS51387">
    <property type="entry name" value="FAD_PCMH"/>
    <property type="match status" value="1"/>
</dbReference>
<dbReference type="EMBL" id="KZ826377">
    <property type="protein sequence ID" value="PYI03681.1"/>
    <property type="molecule type" value="Genomic_DNA"/>
</dbReference>
<dbReference type="GO" id="GO:0016491">
    <property type="term" value="F:oxidoreductase activity"/>
    <property type="evidence" value="ECO:0007669"/>
    <property type="project" value="UniProtKB-KW"/>
</dbReference>
<evidence type="ECO:0000313" key="7">
    <source>
        <dbReference type="Proteomes" id="UP000248423"/>
    </source>
</evidence>
<keyword evidence="4" id="KW-0560">Oxidoreductase</keyword>
<evidence type="ECO:0000259" key="5">
    <source>
        <dbReference type="PROSITE" id="PS51387"/>
    </source>
</evidence>
<dbReference type="InterPro" id="IPR050416">
    <property type="entry name" value="FAD-linked_Oxidoreductase"/>
</dbReference>
<gene>
    <name evidence="6" type="ORF">BO78DRAFT_421296</name>
</gene>
<dbReference type="InterPro" id="IPR036318">
    <property type="entry name" value="FAD-bd_PCMH-like_sf"/>
</dbReference>
<dbReference type="GO" id="GO:0071949">
    <property type="term" value="F:FAD binding"/>
    <property type="evidence" value="ECO:0007669"/>
    <property type="project" value="InterPro"/>
</dbReference>
<keyword evidence="3" id="KW-0274">FAD</keyword>
<dbReference type="InterPro" id="IPR006094">
    <property type="entry name" value="Oxid_FAD_bind_N"/>
</dbReference>
<dbReference type="PANTHER" id="PTHR42973:SF22">
    <property type="entry name" value="FAD-BINDING PCMH-TYPE DOMAIN-CONTAINING PROTEIN-RELATED"/>
    <property type="match status" value="1"/>
</dbReference>
<evidence type="ECO:0000313" key="6">
    <source>
        <dbReference type="EMBL" id="PYI03681.1"/>
    </source>
</evidence>
<feature type="domain" description="FAD-binding PCMH-type" evidence="5">
    <location>
        <begin position="38"/>
        <end position="210"/>
    </location>
</feature>
<dbReference type="Gene3D" id="3.30.465.10">
    <property type="match status" value="1"/>
</dbReference>
<dbReference type="VEuPathDB" id="FungiDB:BO78DRAFT_421296"/>
<keyword evidence="2" id="KW-0285">Flavoprotein</keyword>
<dbReference type="InterPro" id="IPR016166">
    <property type="entry name" value="FAD-bd_PCMH"/>
</dbReference>